<dbReference type="Proteomes" id="UP000265618">
    <property type="component" value="Unassembled WGS sequence"/>
</dbReference>
<dbReference type="InterPro" id="IPR015315">
    <property type="entry name" value="DUF1963"/>
</dbReference>
<protein>
    <recommendedName>
        <fullName evidence="3">DUF1963 domain-containing protein</fullName>
    </recommendedName>
</protein>
<dbReference type="AlphaFoldDB" id="A0A9K3CQX8"/>
<dbReference type="EMBL" id="BDIP01000323">
    <property type="protein sequence ID" value="GIQ81167.1"/>
    <property type="molecule type" value="Genomic_DNA"/>
</dbReference>
<dbReference type="Gene3D" id="2.30.320.10">
    <property type="entry name" value="YwqG-like"/>
    <property type="match status" value="1"/>
</dbReference>
<dbReference type="Pfam" id="PF09234">
    <property type="entry name" value="DUF1963"/>
    <property type="match status" value="1"/>
</dbReference>
<sequence>AGGIGFLSEDEELPQCGECGEQMALVVQLNLSQLPEDVQESLRLGDEGLIQLYMCKIEDTDCETWEAFSTAELVRFVPPEDMENARTREDILSLYESEDKVYREAPIVGVVKRAQDFPKGDEMSFGVDHNDDMYNALHEFVWENGATSGIHVGGWFNWCQGVEYPDCPECGETMTGTVLNIESIEDQIGLMWGDCGTAQICQCPNHEK</sequence>
<evidence type="ECO:0000313" key="1">
    <source>
        <dbReference type="EMBL" id="GIQ81167.1"/>
    </source>
</evidence>
<dbReference type="PANTHER" id="PTHR36436">
    <property type="entry name" value="SLL5081 PROTEIN"/>
    <property type="match status" value="1"/>
</dbReference>
<accession>A0A9K3CQX8</accession>
<name>A0A9K3CQX8_9EUKA</name>
<comment type="caution">
    <text evidence="1">The sequence shown here is derived from an EMBL/GenBank/DDBJ whole genome shotgun (WGS) entry which is preliminary data.</text>
</comment>
<evidence type="ECO:0000313" key="2">
    <source>
        <dbReference type="Proteomes" id="UP000265618"/>
    </source>
</evidence>
<dbReference type="PANTHER" id="PTHR36436:SF6">
    <property type="entry name" value="SLL5081 PROTEIN"/>
    <property type="match status" value="1"/>
</dbReference>
<evidence type="ECO:0008006" key="3">
    <source>
        <dbReference type="Google" id="ProtNLM"/>
    </source>
</evidence>
<reference evidence="1 2" key="1">
    <citation type="journal article" date="2018" name="PLoS ONE">
        <title>The draft genome of Kipferlia bialata reveals reductive genome evolution in fornicate parasites.</title>
        <authorList>
            <person name="Tanifuji G."/>
            <person name="Takabayashi S."/>
            <person name="Kume K."/>
            <person name="Takagi M."/>
            <person name="Nakayama T."/>
            <person name="Kamikawa R."/>
            <person name="Inagaki Y."/>
            <person name="Hashimoto T."/>
        </authorList>
    </citation>
    <scope>NUCLEOTIDE SEQUENCE [LARGE SCALE GENOMIC DNA]</scope>
    <source>
        <strain evidence="1">NY0173</strain>
    </source>
</reference>
<keyword evidence="2" id="KW-1185">Reference proteome</keyword>
<dbReference type="InterPro" id="IPR035948">
    <property type="entry name" value="YwqG-like_sf"/>
</dbReference>
<gene>
    <name evidence="1" type="ORF">KIPB_002082</name>
</gene>
<organism evidence="1 2">
    <name type="scientific">Kipferlia bialata</name>
    <dbReference type="NCBI Taxonomy" id="797122"/>
    <lineage>
        <taxon>Eukaryota</taxon>
        <taxon>Metamonada</taxon>
        <taxon>Carpediemonas-like organisms</taxon>
        <taxon>Kipferlia</taxon>
    </lineage>
</organism>
<dbReference type="SUPFAM" id="SSF103032">
    <property type="entry name" value="Hypothetical protein YwqG"/>
    <property type="match status" value="1"/>
</dbReference>
<proteinExistence type="predicted"/>
<feature type="non-terminal residue" evidence="1">
    <location>
        <position position="1"/>
    </location>
</feature>